<evidence type="ECO:0000256" key="4">
    <source>
        <dbReference type="ARBA" id="ARBA00023242"/>
    </source>
</evidence>
<keyword evidence="8" id="KW-1185">Reference proteome</keyword>
<dbReference type="Proteomes" id="UP000198287">
    <property type="component" value="Unassembled WGS sequence"/>
</dbReference>
<evidence type="ECO:0000256" key="2">
    <source>
        <dbReference type="ARBA" id="ARBA00007373"/>
    </source>
</evidence>
<dbReference type="InterPro" id="IPR042538">
    <property type="entry name" value="Nucleoporin_Nup155_C_3"/>
</dbReference>
<dbReference type="EMBL" id="LNIX01000003">
    <property type="protein sequence ID" value="OXA57516.1"/>
    <property type="molecule type" value="Genomic_DNA"/>
</dbReference>
<evidence type="ECO:0000259" key="6">
    <source>
        <dbReference type="Pfam" id="PF08801"/>
    </source>
</evidence>
<dbReference type="STRING" id="158441.A0A226ELS8"/>
<dbReference type="InterPro" id="IPR004870">
    <property type="entry name" value="Nucleoporin_Nup155"/>
</dbReference>
<gene>
    <name evidence="7" type="ORF">Fcan01_07559</name>
</gene>
<dbReference type="GO" id="GO:0000972">
    <property type="term" value="P:transcription-dependent tethering of RNA polymerase II gene DNA at nuclear periphery"/>
    <property type="evidence" value="ECO:0007669"/>
    <property type="project" value="TreeGrafter"/>
</dbReference>
<dbReference type="Gene3D" id="1.20.120.1880">
    <property type="entry name" value="Nucleoporin, helical C-terminal domain"/>
    <property type="match status" value="1"/>
</dbReference>
<dbReference type="Gene3D" id="1.25.40.440">
    <property type="entry name" value="Nucleoporin, helical domain, central subdomain"/>
    <property type="match status" value="1"/>
</dbReference>
<dbReference type="GO" id="GO:0036228">
    <property type="term" value="P:protein localization to nuclear inner membrane"/>
    <property type="evidence" value="ECO:0007669"/>
    <property type="project" value="TreeGrafter"/>
</dbReference>
<proteinExistence type="inferred from homology"/>
<name>A0A226ELS8_FOLCA</name>
<evidence type="ECO:0000259" key="5">
    <source>
        <dbReference type="Pfam" id="PF03177"/>
    </source>
</evidence>
<dbReference type="Pfam" id="PF03177">
    <property type="entry name" value="Nucleoporin_C"/>
    <property type="match status" value="1"/>
</dbReference>
<evidence type="ECO:0008006" key="9">
    <source>
        <dbReference type="Google" id="ProtNLM"/>
    </source>
</evidence>
<evidence type="ECO:0000313" key="7">
    <source>
        <dbReference type="EMBL" id="OXA57516.1"/>
    </source>
</evidence>
<reference evidence="7 8" key="1">
    <citation type="submission" date="2015-12" db="EMBL/GenBank/DDBJ databases">
        <title>The genome of Folsomia candida.</title>
        <authorList>
            <person name="Faddeeva A."/>
            <person name="Derks M.F."/>
            <person name="Anvar Y."/>
            <person name="Smit S."/>
            <person name="Van Straalen N."/>
            <person name="Roelofs D."/>
        </authorList>
    </citation>
    <scope>NUCLEOTIDE SEQUENCE [LARGE SCALE GENOMIC DNA]</scope>
    <source>
        <strain evidence="7 8">VU population</strain>
        <tissue evidence="7">Whole body</tissue>
    </source>
</reference>
<protein>
    <recommendedName>
        <fullName evidence="9">Nuclear pore complex protein Nup155</fullName>
    </recommendedName>
</protein>
<dbReference type="InterPro" id="IPR042537">
    <property type="entry name" value="Nucleoporin_Nup155_C_2"/>
</dbReference>
<dbReference type="FunFam" id="1.25.40.440:FF:000001">
    <property type="entry name" value="Nuclear pore complex subunit"/>
    <property type="match status" value="1"/>
</dbReference>
<dbReference type="GO" id="GO:0006606">
    <property type="term" value="P:protein import into nucleus"/>
    <property type="evidence" value="ECO:0007669"/>
    <property type="project" value="TreeGrafter"/>
</dbReference>
<dbReference type="OrthoDB" id="338970at2759"/>
<evidence type="ECO:0000256" key="3">
    <source>
        <dbReference type="ARBA" id="ARBA00022448"/>
    </source>
</evidence>
<dbReference type="GO" id="GO:0044611">
    <property type="term" value="C:nuclear pore inner ring"/>
    <property type="evidence" value="ECO:0007669"/>
    <property type="project" value="TreeGrafter"/>
</dbReference>
<dbReference type="Gene3D" id="1.20.58.1780">
    <property type="match status" value="1"/>
</dbReference>
<dbReference type="Pfam" id="PF08801">
    <property type="entry name" value="Nucleoporin_N"/>
    <property type="match status" value="1"/>
</dbReference>
<accession>A0A226ELS8</accession>
<dbReference type="PANTHER" id="PTHR10350">
    <property type="entry name" value="NUCLEAR PORE COMPLEX PROTEIN NUP155"/>
    <property type="match status" value="1"/>
</dbReference>
<comment type="caution">
    <text evidence="7">The sequence shown here is derived from an EMBL/GenBank/DDBJ whole genome shotgun (WGS) entry which is preliminary data.</text>
</comment>
<organism evidence="7 8">
    <name type="scientific">Folsomia candida</name>
    <name type="common">Springtail</name>
    <dbReference type="NCBI Taxonomy" id="158441"/>
    <lineage>
        <taxon>Eukaryota</taxon>
        <taxon>Metazoa</taxon>
        <taxon>Ecdysozoa</taxon>
        <taxon>Arthropoda</taxon>
        <taxon>Hexapoda</taxon>
        <taxon>Collembola</taxon>
        <taxon>Entomobryomorpha</taxon>
        <taxon>Isotomoidea</taxon>
        <taxon>Isotomidae</taxon>
        <taxon>Proisotominae</taxon>
        <taxon>Folsomia</taxon>
    </lineage>
</organism>
<dbReference type="OMA" id="SWAPFQK"/>
<feature type="domain" description="Nucleoporin Nup133/Nup155-like N-terminal" evidence="6">
    <location>
        <begin position="114"/>
        <end position="487"/>
    </location>
</feature>
<evidence type="ECO:0000256" key="1">
    <source>
        <dbReference type="ARBA" id="ARBA00004123"/>
    </source>
</evidence>
<sequence>MQQQYSSPQRLEHTYIRQPPGHMMSSPSSASVGNMSLSPMQMQSGGTPDQDVIDHAARTLDKLMNKDLQLPSLYKSLTQVADPNSVISGNRPVSGFMDYDYPPYPQRNVITDQQFTVTYNTPIPSDLNEMLNQADVQYCHMGLFPEIYRAWMTIDSDIYLWDFRDGTDLSFFDGLKEPIITMSLVPVKRQIFQNSIKHLLCVTTASEIVILGFILSDHASSNSSSPVIELVPQPIFVVPTEGITFNVIHGTKNGRIFLGGNDGSIHEINYKSEKGWMTDRCWKTNLTRSYLTTIFKFMSSSTTTDPVKQIVSDDSRNLLYTLNQSGCLQVYDLGHDGTGFSRFGYITFEGVVNEVVNLSKKTLESNIVKSILTIAPVTTGELNLIVVLDNGTRLYFSCYNPPTGNIQAPNYFHLVHVRMPPGYCTATVMPKPSVSHTAFATPGLLTLASRTAQDNDSFWMISPFMYPVSCLSEVFTIQKLPGQTLDIKLIPSSNLSGSSGFEHLPDVITQHLNWHREIVVLTSVGTCVLRAHKPYEMLKNLLIQSGNTDNLRSHFESGVSKEQPLANAALLAVHPVTRSEPNILEMAMKAFFLYGTEGRQWGDGRINSPFDNTMDFNPNLVSTPRQETIGGQGQNMHSMSNVGGGVESGYMSPPLAGGGGGQQQYGLQSPYSLTGPSGELLFSPRHDAIYLVVGRVLFHFWNRTLVNSGTADGTGTPPIITPNIHSHEVTQAITFLQNIITFINNNPSLYMSRVNLSSGMHNINSVESRQLYSQEMEKNSIIALREFLSLSLEVLNMWKILCDHQFHIVLHGVDNQLQNSTMRDLVITGHATVSVIINALISKYLGDNAAVDAISMRLREVCPTLFKSEDAIGSKVAEILAKVKNSTNSEEREILLKESLVLSEKICGHGRVNIRNLCKQYSDLGFPVGAVRLCVSAAAAADPEKLGLDTIRTNAGMGDSIGMQAYQTRAEIYRIVFDLLDNYVQLASTNQSPLLRSVEDRISPQTAQLCAEETIHAILSSDDEVFHISLYNWLLEKKQFDRLLEIKHPYLDSFLQRAADAVVSGKWTAGGISANDTRVLDLLWRHHEMNQNHSAAAQILSKLAESTTTGLNLQQRLEYMSRAIICSKSCSRRGDLLETLEDKVEVAQIQKNILDGITSKISRLLRVPGSENDSELKLLQDAATKLNSQLLSITQLYAGFAHPLKLNDAKLEIFYAAGQGDKQTIEAVWSEIIEEELATSAQRSTESQMEIIRRKIVILGKKYKTSPTFFPIDFLIEHLEAMKPQDSENVTWVFKTMLEVGISFPEVLIIYERLWIKYINRSGAAGGDCHTAKVIMFMIDSLAKQELDIRTTFLNRPDLLEKCKDLISAMIVEFSSRFDPSSAEMTRMLNRVRERLDRVI</sequence>
<keyword evidence="3" id="KW-0813">Transport</keyword>
<dbReference type="InterPro" id="IPR014908">
    <property type="entry name" value="Nucleoporin_Nup133/Nup155_N"/>
</dbReference>
<dbReference type="Gene3D" id="1.25.40.450">
    <property type="entry name" value="Nucleoporin, helical domain, N-terminal subdomain"/>
    <property type="match status" value="1"/>
</dbReference>
<comment type="similarity">
    <text evidence="2">Belongs to the non-repetitive/WGA-negative nucleoporin family.</text>
</comment>
<dbReference type="PANTHER" id="PTHR10350:SF6">
    <property type="entry name" value="NUCLEAR PORE COMPLEX PROTEIN NUP155"/>
    <property type="match status" value="1"/>
</dbReference>
<dbReference type="GO" id="GO:0017056">
    <property type="term" value="F:structural constituent of nuclear pore"/>
    <property type="evidence" value="ECO:0007669"/>
    <property type="project" value="InterPro"/>
</dbReference>
<feature type="domain" description="Nucleoporin Nup133/Nup155-like C-terminal" evidence="5">
    <location>
        <begin position="683"/>
        <end position="1374"/>
    </location>
</feature>
<dbReference type="SUPFAM" id="SSF50998">
    <property type="entry name" value="Quinoprotein alcohol dehydrogenase-like"/>
    <property type="match status" value="1"/>
</dbReference>
<keyword evidence="4" id="KW-0539">Nucleus</keyword>
<dbReference type="InterPro" id="IPR042533">
    <property type="entry name" value="Nucleoporin_Nup155_C_1"/>
</dbReference>
<evidence type="ECO:0000313" key="8">
    <source>
        <dbReference type="Proteomes" id="UP000198287"/>
    </source>
</evidence>
<comment type="subcellular location">
    <subcellularLocation>
        <location evidence="1">Nucleus</location>
    </subcellularLocation>
</comment>
<dbReference type="GO" id="GO:0006405">
    <property type="term" value="P:RNA export from nucleus"/>
    <property type="evidence" value="ECO:0007669"/>
    <property type="project" value="TreeGrafter"/>
</dbReference>
<dbReference type="InterPro" id="IPR007187">
    <property type="entry name" value="Nucleoporin_Nup133/Nup155_C"/>
</dbReference>
<dbReference type="InterPro" id="IPR011047">
    <property type="entry name" value="Quinoprotein_ADH-like_sf"/>
</dbReference>